<organism evidence="2 3">
    <name type="scientific">Corallococcus caeni</name>
    <dbReference type="NCBI Taxonomy" id="3082388"/>
    <lineage>
        <taxon>Bacteria</taxon>
        <taxon>Pseudomonadati</taxon>
        <taxon>Myxococcota</taxon>
        <taxon>Myxococcia</taxon>
        <taxon>Myxococcales</taxon>
        <taxon>Cystobacterineae</taxon>
        <taxon>Myxococcaceae</taxon>
        <taxon>Corallococcus</taxon>
    </lineage>
</organism>
<evidence type="ECO:0008006" key="4">
    <source>
        <dbReference type="Google" id="ProtNLM"/>
    </source>
</evidence>
<sequence>MSPARLHVPDGWRACARPFSPPREPPFDMTSRPLFKVALAGLVLLVALGVVWWRGTTGPDDAGPPLPVAAIPSAPGAVTGDAAAAGPPPAARAGPREEIPMPGCWDGLAALDRSATMESLHAAVAAAIQARDTALVAYLQERLTELVGNDPDRALQLVEWAVKAAPPEPAIYLEALKAAPAVRHPRVTEKLVAVAEDKSLATPDRASALDALETQHRFTPETRGRLKAIALDDSADSAAWVATRTLGRVMKEDYERTGTYAPYWKDLLDIGTTSDDTAVRLLALEMPSYSDPLLDSDSIDALAKVMRTDKERDVREMAAFRLAVTEDPQKALAAYRAAFDGEHDLCVRWAFLRFAVRAAGADALPLVEEFARKDPRLRQDYLDFKALYATGTTDFARIWLGKKEHHDCVVEEGAPH</sequence>
<evidence type="ECO:0000256" key="1">
    <source>
        <dbReference type="SAM" id="MobiDB-lite"/>
    </source>
</evidence>
<dbReference type="Proteomes" id="UP001342631">
    <property type="component" value="Unassembled WGS sequence"/>
</dbReference>
<keyword evidence="3" id="KW-1185">Reference proteome</keyword>
<reference evidence="2 3" key="1">
    <citation type="journal article" date="2024" name="Arch. Microbiol.">
        <title>Corallococcus caeni sp. nov., a novel myxobacterium isolated from activated sludge.</title>
        <authorList>
            <person name="Tomita S."/>
            <person name="Nakai R."/>
            <person name="Kuroda K."/>
            <person name="Kurashita H."/>
            <person name="Hatamoto M."/>
            <person name="Yamaguchi T."/>
            <person name="Narihiro T."/>
        </authorList>
    </citation>
    <scope>NUCLEOTIDE SEQUENCE [LARGE SCALE GENOMIC DNA]</scope>
    <source>
        <strain evidence="2 3">NO1</strain>
    </source>
</reference>
<dbReference type="EMBL" id="BTTX01000004">
    <property type="protein sequence ID" value="GMU08521.1"/>
    <property type="molecule type" value="Genomic_DNA"/>
</dbReference>
<protein>
    <recommendedName>
        <fullName evidence="4">HEAT repeat domain-containing protein</fullName>
    </recommendedName>
</protein>
<name>A0ABQ6QXW4_9BACT</name>
<accession>A0ABQ6QXW4</accession>
<feature type="region of interest" description="Disordered" evidence="1">
    <location>
        <begin position="77"/>
        <end position="99"/>
    </location>
</feature>
<proteinExistence type="predicted"/>
<evidence type="ECO:0000313" key="2">
    <source>
        <dbReference type="EMBL" id="GMU08521.1"/>
    </source>
</evidence>
<evidence type="ECO:0000313" key="3">
    <source>
        <dbReference type="Proteomes" id="UP001342631"/>
    </source>
</evidence>
<comment type="caution">
    <text evidence="2">The sequence shown here is derived from an EMBL/GenBank/DDBJ whole genome shotgun (WGS) entry which is preliminary data.</text>
</comment>
<gene>
    <name evidence="2" type="ORF">ASNO1_47740</name>
</gene>